<dbReference type="AlphaFoldDB" id="A0A059FSE5"/>
<dbReference type="Proteomes" id="UP000025171">
    <property type="component" value="Unassembled WGS sequence"/>
</dbReference>
<dbReference type="RefSeq" id="WP_156945441.1">
    <property type="nucleotide sequence ID" value="NZ_ARYK01000002.1"/>
</dbReference>
<proteinExistence type="predicted"/>
<comment type="caution">
    <text evidence="3">The sequence shown here is derived from an EMBL/GenBank/DDBJ whole genome shotgun (WGS) entry which is preliminary data.</text>
</comment>
<feature type="compositionally biased region" description="Low complexity" evidence="1">
    <location>
        <begin position="86"/>
        <end position="107"/>
    </location>
</feature>
<dbReference type="eggNOG" id="COG2885">
    <property type="taxonomic scope" value="Bacteria"/>
</dbReference>
<feature type="region of interest" description="Disordered" evidence="1">
    <location>
        <begin position="306"/>
        <end position="327"/>
    </location>
</feature>
<sequence length="523" mass="55652">MAHRMIALPLLLAMSAIIALPTMAQAGPTPRDLDNVSREKIKTIPSLDKEGAAADEEAPAKEPAFPIVRKVEKPLPSISTRDILSDRASTSTSPGSSGSTSDSAPAAVTTQLTGPEGEPRYSAVSGTDSGNTRIVDLKDTFISGILWREKNNKPCNMRFWTLDHAFGKESWEPCTGIGAAAVFDSGHEVRLEQGTAIGRIQVCESRNSKRIKGIKVYGDRINADGTTTYHPAISTDELANCKTWKQDVLCPTGTLSTGLVIHYEQGNTPAATGLQLVCRAVGVETVTVKTDEAPVPFEPLDVTPTLKPAILGDAPGDKSDKGNEVTETTPEVGFATGAPTYTAISGRRGDQAYTFEFGTRALSRIDWSEKSDKACRLSLSSLREGEDTAVRIIEQCSRGESFACENATCSGNKWLGGEHTVNIIGQRPAITALSVCTNGKSNGRVKGMEVRGGEILDTGTVSSVTDVSKDKLSHCRDWKTLVICPSGSVATGVRAHFDPGKGTSKNVAQLVGMQLACRTVEVD</sequence>
<protein>
    <submittedName>
        <fullName evidence="3">Uncharacterized protein</fullName>
    </submittedName>
</protein>
<evidence type="ECO:0000256" key="1">
    <source>
        <dbReference type="SAM" id="MobiDB-lite"/>
    </source>
</evidence>
<name>A0A059FSE5_9PROT</name>
<feature type="compositionally biased region" description="Basic and acidic residues" evidence="1">
    <location>
        <begin position="315"/>
        <end position="324"/>
    </location>
</feature>
<dbReference type="EMBL" id="ARYK01000002">
    <property type="protein sequence ID" value="KCZ93441.1"/>
    <property type="molecule type" value="Genomic_DNA"/>
</dbReference>
<dbReference type="STRING" id="1280950.HJO_06280"/>
<keyword evidence="4" id="KW-1185">Reference proteome</keyword>
<evidence type="ECO:0000313" key="3">
    <source>
        <dbReference type="EMBL" id="KCZ93441.1"/>
    </source>
</evidence>
<dbReference type="PATRIC" id="fig|1280950.3.peg.1264"/>
<feature type="chain" id="PRO_5001577660" evidence="2">
    <location>
        <begin position="27"/>
        <end position="523"/>
    </location>
</feature>
<reference evidence="3 4" key="1">
    <citation type="journal article" date="2014" name="Antonie Van Leeuwenhoek">
        <title>Hyphomonas beringensis sp. nov. and Hyphomonas chukchiensis sp. nov., isolated from surface seawater of the Bering Sea and Chukchi Sea.</title>
        <authorList>
            <person name="Li C."/>
            <person name="Lai Q."/>
            <person name="Li G."/>
            <person name="Dong C."/>
            <person name="Wang J."/>
            <person name="Liao Y."/>
            <person name="Shao Z."/>
        </authorList>
    </citation>
    <scope>NUCLEOTIDE SEQUENCE [LARGE SCALE GENOMIC DNA]</scope>
    <source>
        <strain evidence="3 4">MHS-2</strain>
    </source>
</reference>
<gene>
    <name evidence="3" type="ORF">HJO_06280</name>
</gene>
<feature type="region of interest" description="Disordered" evidence="1">
    <location>
        <begin position="44"/>
        <end position="129"/>
    </location>
</feature>
<dbReference type="OrthoDB" id="6759120at2"/>
<feature type="signal peptide" evidence="2">
    <location>
        <begin position="1"/>
        <end position="26"/>
    </location>
</feature>
<evidence type="ECO:0000313" key="4">
    <source>
        <dbReference type="Proteomes" id="UP000025171"/>
    </source>
</evidence>
<accession>A0A059FSE5</accession>
<organism evidence="3 4">
    <name type="scientific">Hyphomonas johnsonii MHS-2</name>
    <dbReference type="NCBI Taxonomy" id="1280950"/>
    <lineage>
        <taxon>Bacteria</taxon>
        <taxon>Pseudomonadati</taxon>
        <taxon>Pseudomonadota</taxon>
        <taxon>Alphaproteobacteria</taxon>
        <taxon>Hyphomonadales</taxon>
        <taxon>Hyphomonadaceae</taxon>
        <taxon>Hyphomonas</taxon>
    </lineage>
</organism>
<keyword evidence="2" id="KW-0732">Signal</keyword>
<evidence type="ECO:0000256" key="2">
    <source>
        <dbReference type="SAM" id="SignalP"/>
    </source>
</evidence>